<dbReference type="CDD" id="cd24155">
    <property type="entry name" value="NUDIX_ADPRase"/>
    <property type="match status" value="1"/>
</dbReference>
<name>A0A1H3IM57_9RHOB</name>
<evidence type="ECO:0000259" key="3">
    <source>
        <dbReference type="PROSITE" id="PS51462"/>
    </source>
</evidence>
<dbReference type="EMBL" id="FNPR01000001">
    <property type="protein sequence ID" value="SDY28866.1"/>
    <property type="molecule type" value="Genomic_DNA"/>
</dbReference>
<dbReference type="RefSeq" id="WP_089888547.1">
    <property type="nucleotide sequence ID" value="NZ_CALJFH010000034.1"/>
</dbReference>
<dbReference type="Pfam" id="PF06094">
    <property type="entry name" value="GGACT"/>
    <property type="match status" value="1"/>
</dbReference>
<dbReference type="GO" id="GO:0046872">
    <property type="term" value="F:metal ion binding"/>
    <property type="evidence" value="ECO:0007669"/>
    <property type="project" value="UniProtKB-KW"/>
</dbReference>
<dbReference type="SUPFAM" id="SSF55811">
    <property type="entry name" value="Nudix"/>
    <property type="match status" value="1"/>
</dbReference>
<dbReference type="InterPro" id="IPR013024">
    <property type="entry name" value="GGCT-like"/>
</dbReference>
<dbReference type="GeneID" id="78123942"/>
<dbReference type="Proteomes" id="UP000199026">
    <property type="component" value="Unassembled WGS sequence"/>
</dbReference>
<dbReference type="InterPro" id="IPR000086">
    <property type="entry name" value="NUDIX_hydrolase_dom"/>
</dbReference>
<evidence type="ECO:0000256" key="1">
    <source>
        <dbReference type="PIRSR" id="PIRSR604385-2"/>
    </source>
</evidence>
<accession>A0A1H3IM57</accession>
<feature type="domain" description="Nudix hydrolase" evidence="3">
    <location>
        <begin position="216"/>
        <end position="356"/>
    </location>
</feature>
<dbReference type="PROSITE" id="PS51462">
    <property type="entry name" value="NUDIX"/>
    <property type="match status" value="1"/>
</dbReference>
<dbReference type="InterPro" id="IPR004385">
    <property type="entry name" value="NDP_pyrophosphatase"/>
</dbReference>
<feature type="binding site" evidence="1">
    <location>
        <position position="327"/>
    </location>
    <ligand>
        <name>Mg(2+)</name>
        <dbReference type="ChEBI" id="CHEBI:18420"/>
        <label>1</label>
    </ligand>
</feature>
<dbReference type="STRING" id="576131.SAMN05444486_1011160"/>
<evidence type="ECO:0000256" key="2">
    <source>
        <dbReference type="PIRSR" id="PIRSR604385-3"/>
    </source>
</evidence>
<feature type="binding site" evidence="1">
    <location>
        <position position="278"/>
    </location>
    <ligand>
        <name>Mg(2+)</name>
        <dbReference type="ChEBI" id="CHEBI:18420"/>
        <label>1</label>
    </ligand>
</feature>
<keyword evidence="1" id="KW-0479">Metal-binding</keyword>
<reference evidence="4 5" key="1">
    <citation type="submission" date="2016-10" db="EMBL/GenBank/DDBJ databases">
        <authorList>
            <person name="de Groot N.N."/>
        </authorList>
    </citation>
    <scope>NUCLEOTIDE SEQUENCE [LARGE SCALE GENOMIC DNA]</scope>
    <source>
        <strain evidence="4 5">DSM 24677</strain>
    </source>
</reference>
<sequence length="370" mass="41367">MKQVFLYGTLRHLGLLEIVLGHVPHDRLSAVSLDGYRVARAEGHDFPLILEQTGSYCDGLLLSEVTPEEQARLDYYELGFGYRLLPVEIAGQEALVYFPEPDLWQAAELWNLAEWSALHWPVTQHSAREIMGLMGQVAPHELGRYFGRIRARAYSTFLAQSNPSPATLRAAHSIESVTLHGGRLSHIGYFRTDTLRLSHPRYDGRQSDEMEREVFLTGDAALVLPYDPVRDRVLIIEQFRMGPLGRGDPLPWTLEPIAGRVDLGEMPEEAARRECVEEAGLILGQLEPVASYYPSPGEVSTYFHTFIGLCDLPDSVAGMGGLESEAEDIKSHVLSFDAAEALMKTGEINIGPLLHLLLWLKIERERLRAG</sequence>
<dbReference type="InterPro" id="IPR009288">
    <property type="entry name" value="AIG2-like_dom"/>
</dbReference>
<dbReference type="InterPro" id="IPR015797">
    <property type="entry name" value="NUDIX_hydrolase-like_dom_sf"/>
</dbReference>
<comment type="cofactor">
    <cofactor evidence="1">
        <name>Mg(2+)</name>
        <dbReference type="ChEBI" id="CHEBI:18420"/>
    </cofactor>
</comment>
<dbReference type="SUPFAM" id="SSF110857">
    <property type="entry name" value="Gamma-glutamyl cyclotransferase-like"/>
    <property type="match status" value="1"/>
</dbReference>
<dbReference type="NCBIfam" id="TIGR00052">
    <property type="entry name" value="nudix-type nucleoside diphosphatase, YffH/AdpP family"/>
    <property type="match status" value="1"/>
</dbReference>
<keyword evidence="5" id="KW-1185">Reference proteome</keyword>
<dbReference type="Gene3D" id="3.10.490.10">
    <property type="entry name" value="Gamma-glutamyl cyclotransferase-like"/>
    <property type="match status" value="1"/>
</dbReference>
<gene>
    <name evidence="4" type="ORF">SAMN05444486_1011160</name>
</gene>
<dbReference type="OrthoDB" id="5292471at2"/>
<dbReference type="Gene3D" id="3.90.79.10">
    <property type="entry name" value="Nucleoside Triphosphate Pyrophosphohydrolase"/>
    <property type="match status" value="1"/>
</dbReference>
<feature type="short sequence motif" description="Nudix box" evidence="2">
    <location>
        <begin position="259"/>
        <end position="281"/>
    </location>
</feature>
<dbReference type="GO" id="GO:0016818">
    <property type="term" value="F:hydrolase activity, acting on acid anhydrides, in phosphorus-containing anhydrides"/>
    <property type="evidence" value="ECO:0007669"/>
    <property type="project" value="InterPro"/>
</dbReference>
<dbReference type="Pfam" id="PF00293">
    <property type="entry name" value="NUDIX"/>
    <property type="match status" value="1"/>
</dbReference>
<feature type="binding site" evidence="1">
    <location>
        <position position="258"/>
    </location>
    <ligand>
        <name>Mg(2+)</name>
        <dbReference type="ChEBI" id="CHEBI:18420"/>
        <label>1</label>
    </ligand>
</feature>
<proteinExistence type="predicted"/>
<organism evidence="4 5">
    <name type="scientific">Lentibacter algarum</name>
    <dbReference type="NCBI Taxonomy" id="576131"/>
    <lineage>
        <taxon>Bacteria</taxon>
        <taxon>Pseudomonadati</taxon>
        <taxon>Pseudomonadota</taxon>
        <taxon>Alphaproteobacteria</taxon>
        <taxon>Rhodobacterales</taxon>
        <taxon>Roseobacteraceae</taxon>
        <taxon>Lentibacter</taxon>
    </lineage>
</organism>
<keyword evidence="1" id="KW-0460">Magnesium</keyword>
<dbReference type="InterPro" id="IPR036568">
    <property type="entry name" value="GGCT-like_sf"/>
</dbReference>
<feature type="binding site" evidence="1">
    <location>
        <position position="274"/>
    </location>
    <ligand>
        <name>Mg(2+)</name>
        <dbReference type="ChEBI" id="CHEBI:18420"/>
        <label>1</label>
    </ligand>
</feature>
<evidence type="ECO:0000313" key="5">
    <source>
        <dbReference type="Proteomes" id="UP000199026"/>
    </source>
</evidence>
<evidence type="ECO:0000313" key="4">
    <source>
        <dbReference type="EMBL" id="SDY28866.1"/>
    </source>
</evidence>
<dbReference type="CDD" id="cd06661">
    <property type="entry name" value="GGCT_like"/>
    <property type="match status" value="1"/>
</dbReference>
<protein>
    <submittedName>
        <fullName evidence="4">Nudix-type nucleoside diphosphatase, YffH/AdpP family</fullName>
    </submittedName>
</protein>
<dbReference type="AlphaFoldDB" id="A0A1H3IM57"/>